<accession>A0ABZ1PL16</accession>
<proteinExistence type="predicted"/>
<keyword evidence="3" id="KW-1185">Reference proteome</keyword>
<reference evidence="2 3" key="1">
    <citation type="submission" date="2022-10" db="EMBL/GenBank/DDBJ databases">
        <title>The complete genomes of actinobacterial strains from the NBC collection.</title>
        <authorList>
            <person name="Joergensen T.S."/>
            <person name="Alvarez Arevalo M."/>
            <person name="Sterndorff E.B."/>
            <person name="Faurdal D."/>
            <person name="Vuksanovic O."/>
            <person name="Mourched A.-S."/>
            <person name="Charusanti P."/>
            <person name="Shaw S."/>
            <person name="Blin K."/>
            <person name="Weber T."/>
        </authorList>
    </citation>
    <scope>NUCLEOTIDE SEQUENCE [LARGE SCALE GENOMIC DNA]</scope>
    <source>
        <strain evidence="2 3">NBC_00396</strain>
    </source>
</reference>
<protein>
    <recommendedName>
        <fullName evidence="1">DNA-binding phage zinc finger domain-containing protein</fullName>
    </recommendedName>
</protein>
<evidence type="ECO:0000313" key="3">
    <source>
        <dbReference type="Proteomes" id="UP001346877"/>
    </source>
</evidence>
<evidence type="ECO:0000259" key="1">
    <source>
        <dbReference type="Pfam" id="PF24623"/>
    </source>
</evidence>
<evidence type="ECO:0000313" key="2">
    <source>
        <dbReference type="EMBL" id="WUI84826.1"/>
    </source>
</evidence>
<gene>
    <name evidence="2" type="ORF">OG375_11110</name>
</gene>
<dbReference type="EMBL" id="CP107941">
    <property type="protein sequence ID" value="WUI84826.1"/>
    <property type="molecule type" value="Genomic_DNA"/>
</dbReference>
<sequence>MRINVEEPRSAERFWEGMREVAAAAARHQDPDLYHSIVKIGRAALSQGVELVPSNGLFLECPVCEVLAGQRCVNVPRHPLQDNVLHAERTELAEKALRGEVPFPDPLR</sequence>
<dbReference type="Pfam" id="PF24623">
    <property type="entry name" value="Phage_zn_bind_8"/>
    <property type="match status" value="1"/>
</dbReference>
<dbReference type="InterPro" id="IPR056911">
    <property type="entry name" value="Phage_Znf_bind_put"/>
</dbReference>
<dbReference type="Proteomes" id="UP001346877">
    <property type="component" value="Chromosome"/>
</dbReference>
<name>A0ABZ1PL16_9ACTN</name>
<organism evidence="2 3">
    <name type="scientific">Micromonospora zamorensis</name>
    <dbReference type="NCBI Taxonomy" id="709883"/>
    <lineage>
        <taxon>Bacteria</taxon>
        <taxon>Bacillati</taxon>
        <taxon>Actinomycetota</taxon>
        <taxon>Actinomycetes</taxon>
        <taxon>Micromonosporales</taxon>
        <taxon>Micromonosporaceae</taxon>
        <taxon>Micromonospora</taxon>
    </lineage>
</organism>
<feature type="domain" description="DNA-binding phage zinc finger" evidence="1">
    <location>
        <begin position="42"/>
        <end position="97"/>
    </location>
</feature>
<dbReference type="RefSeq" id="WP_328374849.1">
    <property type="nucleotide sequence ID" value="NZ_CP107941.1"/>
</dbReference>